<sequence length="115" mass="13027">MAHLNLMENNLATSPTQLSLKLLRDQGYTVAIVEHWNAFARIRQDLFGFIDILALKGKEVLAVQTTTATNMSARVTKIGNSEYVGIVREAGWTIHVHGWHQDDKKKWHCKVKDVS</sequence>
<evidence type="ECO:0000313" key="1">
    <source>
        <dbReference type="EMBL" id="CAB4161402.1"/>
    </source>
</evidence>
<protein>
    <submittedName>
        <fullName evidence="1">Uncharacterized protein</fullName>
    </submittedName>
</protein>
<name>A0A6J5NRK1_9CAUD</name>
<dbReference type="EMBL" id="LR796715">
    <property type="protein sequence ID" value="CAB4161402.1"/>
    <property type="molecule type" value="Genomic_DNA"/>
</dbReference>
<organism evidence="1">
    <name type="scientific">uncultured Caudovirales phage</name>
    <dbReference type="NCBI Taxonomy" id="2100421"/>
    <lineage>
        <taxon>Viruses</taxon>
        <taxon>Duplodnaviria</taxon>
        <taxon>Heunggongvirae</taxon>
        <taxon>Uroviricota</taxon>
        <taxon>Caudoviricetes</taxon>
        <taxon>Peduoviridae</taxon>
        <taxon>Maltschvirus</taxon>
        <taxon>Maltschvirus maltsch</taxon>
    </lineage>
</organism>
<proteinExistence type="predicted"/>
<reference evidence="1" key="1">
    <citation type="submission" date="2020-04" db="EMBL/GenBank/DDBJ databases">
        <authorList>
            <person name="Chiriac C."/>
            <person name="Salcher M."/>
            <person name="Ghai R."/>
            <person name="Kavagutti S V."/>
        </authorList>
    </citation>
    <scope>NUCLEOTIDE SEQUENCE</scope>
</reference>
<gene>
    <name evidence="1" type="ORF">UFOVP770_46</name>
</gene>
<accession>A0A6J5NRK1</accession>